<dbReference type="SUPFAM" id="SSF49764">
    <property type="entry name" value="HSP20-like chaperones"/>
    <property type="match status" value="1"/>
</dbReference>
<reference evidence="1" key="1">
    <citation type="submission" date="2020-07" db="EMBL/GenBank/DDBJ databases">
        <authorList>
            <person name="Nieuwenhuis M."/>
            <person name="Van De Peppel L.J.J."/>
        </authorList>
    </citation>
    <scope>NUCLEOTIDE SEQUENCE</scope>
    <source>
        <strain evidence="1">AP01</strain>
        <tissue evidence="1">Mycelium</tissue>
    </source>
</reference>
<protein>
    <submittedName>
        <fullName evidence="1">Uncharacterized protein</fullName>
    </submittedName>
</protein>
<keyword evidence="2" id="KW-1185">Reference proteome</keyword>
<name>A0A9P7GCA9_9AGAR</name>
<evidence type="ECO:0000313" key="2">
    <source>
        <dbReference type="Proteomes" id="UP000775547"/>
    </source>
</evidence>
<dbReference type="Proteomes" id="UP000775547">
    <property type="component" value="Unassembled WGS sequence"/>
</dbReference>
<organism evidence="1 2">
    <name type="scientific">Asterophora parasitica</name>
    <dbReference type="NCBI Taxonomy" id="117018"/>
    <lineage>
        <taxon>Eukaryota</taxon>
        <taxon>Fungi</taxon>
        <taxon>Dikarya</taxon>
        <taxon>Basidiomycota</taxon>
        <taxon>Agaricomycotina</taxon>
        <taxon>Agaricomycetes</taxon>
        <taxon>Agaricomycetidae</taxon>
        <taxon>Agaricales</taxon>
        <taxon>Tricholomatineae</taxon>
        <taxon>Lyophyllaceae</taxon>
        <taxon>Asterophora</taxon>
    </lineage>
</organism>
<dbReference type="OrthoDB" id="1431247at2759"/>
<sequence length="204" mass="22526">MNARSSWLKTRSTSAPLPSDHLRIRRCDFERLVDRAVELRMKAKKAAMKGKKAPGPRTPSAPLCLMPRLGIVDDKSQNRILAQLEVPDVNRDSMQLKLHGDKLTVSGTRQPHMISVPAEYEAAFVLHSQTVIGGDQRPRLIMLAGDRVASVAAPCTPPTRQSQAAQSAAPQQPLSPVSLVFYNELRYGPFRRDLRVPLGTEASQ</sequence>
<accession>A0A9P7GCA9</accession>
<evidence type="ECO:0000313" key="1">
    <source>
        <dbReference type="EMBL" id="KAG5644665.1"/>
    </source>
</evidence>
<dbReference type="Gene3D" id="2.60.40.790">
    <property type="match status" value="1"/>
</dbReference>
<proteinExistence type="predicted"/>
<dbReference type="InterPro" id="IPR008978">
    <property type="entry name" value="HSP20-like_chaperone"/>
</dbReference>
<dbReference type="AlphaFoldDB" id="A0A9P7GCA9"/>
<comment type="caution">
    <text evidence="1">The sequence shown here is derived from an EMBL/GenBank/DDBJ whole genome shotgun (WGS) entry which is preliminary data.</text>
</comment>
<gene>
    <name evidence="1" type="ORF">DXG03_007964</name>
</gene>
<dbReference type="CDD" id="cd06464">
    <property type="entry name" value="ACD_sHsps-like"/>
    <property type="match status" value="1"/>
</dbReference>
<reference evidence="1" key="2">
    <citation type="submission" date="2021-10" db="EMBL/GenBank/DDBJ databases">
        <title>Phylogenomics reveals ancestral predisposition of the termite-cultivated fungus Termitomyces towards a domesticated lifestyle.</title>
        <authorList>
            <person name="Auxier B."/>
            <person name="Grum-Grzhimaylo A."/>
            <person name="Cardenas M.E."/>
            <person name="Lodge J.D."/>
            <person name="Laessoe T."/>
            <person name="Pedersen O."/>
            <person name="Smith M.E."/>
            <person name="Kuyper T.W."/>
            <person name="Franco-Molano E.A."/>
            <person name="Baroni T.J."/>
            <person name="Aanen D.K."/>
        </authorList>
    </citation>
    <scope>NUCLEOTIDE SEQUENCE</scope>
    <source>
        <strain evidence="1">AP01</strain>
        <tissue evidence="1">Mycelium</tissue>
    </source>
</reference>
<dbReference type="EMBL" id="JABCKV010000062">
    <property type="protein sequence ID" value="KAG5644665.1"/>
    <property type="molecule type" value="Genomic_DNA"/>
</dbReference>